<comment type="subcellular location">
    <subcellularLocation>
        <location evidence="1">Endoplasmic reticulum</location>
    </subcellularLocation>
    <subcellularLocation>
        <location evidence="2">Golgi apparatus</location>
    </subcellularLocation>
</comment>
<evidence type="ECO:0000256" key="1">
    <source>
        <dbReference type="ARBA" id="ARBA00004240"/>
    </source>
</evidence>
<evidence type="ECO:0000259" key="14">
    <source>
        <dbReference type="Pfam" id="PF12931"/>
    </source>
</evidence>
<feature type="compositionally biased region" description="Polar residues" evidence="13">
    <location>
        <begin position="872"/>
        <end position="882"/>
    </location>
</feature>
<protein>
    <recommendedName>
        <fullName evidence="14">Sec16 Sec23-binding domain-containing protein</fullName>
    </recommendedName>
</protein>
<keyword evidence="8" id="KW-0931">ER-Golgi transport</keyword>
<keyword evidence="10" id="KW-0333">Golgi apparatus</keyword>
<feature type="compositionally biased region" description="Polar residues" evidence="13">
    <location>
        <begin position="743"/>
        <end position="764"/>
    </location>
</feature>
<feature type="repeat" description="WD" evidence="12">
    <location>
        <begin position="120"/>
        <end position="156"/>
    </location>
</feature>
<feature type="domain" description="Sec16 Sec23-binding" evidence="14">
    <location>
        <begin position="521"/>
        <end position="716"/>
    </location>
</feature>
<dbReference type="GO" id="GO:0070971">
    <property type="term" value="C:endoplasmic reticulum exit site"/>
    <property type="evidence" value="ECO:0007669"/>
    <property type="project" value="TreeGrafter"/>
</dbReference>
<dbReference type="GO" id="GO:0007029">
    <property type="term" value="P:endoplasmic reticulum organization"/>
    <property type="evidence" value="ECO:0007669"/>
    <property type="project" value="TreeGrafter"/>
</dbReference>
<feature type="repeat" description="WD" evidence="12">
    <location>
        <begin position="170"/>
        <end position="212"/>
    </location>
</feature>
<dbReference type="PROSITE" id="PS50082">
    <property type="entry name" value="WD_REPEATS_2"/>
    <property type="match status" value="3"/>
</dbReference>
<dbReference type="Gramene" id="PUZ73258">
    <property type="protein sequence ID" value="PUZ73258"/>
    <property type="gene ID" value="GQ55_2G459900"/>
</dbReference>
<reference evidence="15 16" key="1">
    <citation type="submission" date="2018-04" db="EMBL/GenBank/DDBJ databases">
        <title>WGS assembly of Panicum hallii var. hallii HAL2.</title>
        <authorList>
            <person name="Lovell J."/>
            <person name="Jenkins J."/>
            <person name="Lowry D."/>
            <person name="Mamidi S."/>
            <person name="Sreedasyam A."/>
            <person name="Weng X."/>
            <person name="Barry K."/>
            <person name="Bonette J."/>
            <person name="Campitelli B."/>
            <person name="Daum C."/>
            <person name="Gordon S."/>
            <person name="Gould B."/>
            <person name="Lipzen A."/>
            <person name="MacQueen A."/>
            <person name="Palacio-Mejia J."/>
            <person name="Plott C."/>
            <person name="Shakirov E."/>
            <person name="Shu S."/>
            <person name="Yoshinaga Y."/>
            <person name="Zane M."/>
            <person name="Rokhsar D."/>
            <person name="Grimwood J."/>
            <person name="Schmutz J."/>
            <person name="Juenger T."/>
        </authorList>
    </citation>
    <scope>NUCLEOTIDE SEQUENCE [LARGE SCALE GENOMIC DNA]</scope>
    <source>
        <strain evidence="16">cv. HAL2</strain>
    </source>
</reference>
<organism evidence="15 16">
    <name type="scientific">Panicum hallii var. hallii</name>
    <dbReference type="NCBI Taxonomy" id="1504633"/>
    <lineage>
        <taxon>Eukaryota</taxon>
        <taxon>Viridiplantae</taxon>
        <taxon>Streptophyta</taxon>
        <taxon>Embryophyta</taxon>
        <taxon>Tracheophyta</taxon>
        <taxon>Spermatophyta</taxon>
        <taxon>Magnoliopsida</taxon>
        <taxon>Liliopsida</taxon>
        <taxon>Poales</taxon>
        <taxon>Poaceae</taxon>
        <taxon>PACMAD clade</taxon>
        <taxon>Panicoideae</taxon>
        <taxon>Panicodae</taxon>
        <taxon>Paniceae</taxon>
        <taxon>Panicinae</taxon>
        <taxon>Panicum</taxon>
        <taxon>Panicum sect. Panicum</taxon>
    </lineage>
</organism>
<dbReference type="PANTHER" id="PTHR13923">
    <property type="entry name" value="SEC31-RELATED PROTEIN"/>
    <property type="match status" value="1"/>
</dbReference>
<evidence type="ECO:0000256" key="3">
    <source>
        <dbReference type="ARBA" id="ARBA00009358"/>
    </source>
</evidence>
<accession>A0A2T7EZK6</accession>
<dbReference type="SMART" id="SM00320">
    <property type="entry name" value="WD40"/>
    <property type="match status" value="6"/>
</dbReference>
<evidence type="ECO:0000256" key="11">
    <source>
        <dbReference type="ARBA" id="ARBA00060100"/>
    </source>
</evidence>
<dbReference type="InterPro" id="IPR015943">
    <property type="entry name" value="WD40/YVTN_repeat-like_dom_sf"/>
</dbReference>
<keyword evidence="4" id="KW-0813">Transport</keyword>
<evidence type="ECO:0000256" key="10">
    <source>
        <dbReference type="ARBA" id="ARBA00023034"/>
    </source>
</evidence>
<keyword evidence="7" id="KW-0256">Endoplasmic reticulum</keyword>
<feature type="compositionally biased region" description="Polar residues" evidence="13">
    <location>
        <begin position="923"/>
        <end position="939"/>
    </location>
</feature>
<evidence type="ECO:0000313" key="16">
    <source>
        <dbReference type="Proteomes" id="UP000244336"/>
    </source>
</evidence>
<dbReference type="GO" id="GO:0005198">
    <property type="term" value="F:structural molecule activity"/>
    <property type="evidence" value="ECO:0007669"/>
    <property type="project" value="TreeGrafter"/>
</dbReference>
<comment type="similarity">
    <text evidence="3">Belongs to the WD repeat SEC31 family.</text>
</comment>
<feature type="region of interest" description="Disordered" evidence="13">
    <location>
        <begin position="739"/>
        <end position="764"/>
    </location>
</feature>
<dbReference type="Gene3D" id="1.20.940.10">
    <property type="entry name" value="Functional domain of the splicing factor Prp18"/>
    <property type="match status" value="1"/>
</dbReference>
<dbReference type="SUPFAM" id="SSF50978">
    <property type="entry name" value="WD40 repeat-like"/>
    <property type="match status" value="1"/>
</dbReference>
<evidence type="ECO:0000256" key="5">
    <source>
        <dbReference type="ARBA" id="ARBA00022574"/>
    </source>
</evidence>
<keyword evidence="6" id="KW-0677">Repeat</keyword>
<dbReference type="PANTHER" id="PTHR13923:SF11">
    <property type="entry name" value="SECRETORY 31, ISOFORM D"/>
    <property type="match status" value="1"/>
</dbReference>
<sequence length="1090" mass="117746">MACIKSAQRAALTALAPDAPYLAAGTMSGAVDMSFSASANIEIFRLDFQSDSPDLPLLASAPSPDRFNRLSWSRPGAVEGDSFALGLLAGGLSDGSVAVWNPLSMISSEGKAEDAMVARLEKHTGPVCGLEFSELTPNRLASGAEQGELCIWDLKNPVEPVVYPPLKSVGSSAQAEISCLSWNPKFQHILATTSSNGMTVVWDLRNQKPLTSFSDSIRRKSSVLQWNPDMSTQLIVASDDDTSPSLRVWDVRKTISPVREFVGHSKGVIAMSWCPYDSSFLLTCSKDNRTICWDTVSGEIISELPTSDNWNFDLHWYRKIPGVIAASSFDGKIGIYNLEFSGLYAASDAGAPARPRAPAPKWLKCPTGASFGFGGKLVAFHPAAPTQGAQVSSSEVHVHNLVIEQSLVSRSTEFEAAIQNGDKSSLRALCEKKSQESLSDEERETWGFLRVMFEDGDVARTKLLAHLGFEPPQAPTVDSTDELSQTLADTLNLDHGTTTDNIEQEMPGDVVPSDPSIDKSIQHALVVGDYKGAVKQCLAANRMADALVIAHAGGSALWESTRNQYLRKSISPYLKVVSAMVGNDLMSFVSTWPLSSWKETLALLCTFARKEEWNVLCDTLASRLLSVGNTLAATLCYICAGNIDKAVEIWSRNLKSEDGGKTYVDLLQDLMEKTITLALATGHKRFSASLSKLVENYAELLASQGLLKTAMEYLKLLGSDEHSHELAILRDRIAFSTEENDAARSSVSDSTGASSPYATNQSYITPDHSQNLYQQVQSYNVPSNTYSDGYQQQPNAAFAYNNAYQPTQPAQMFVPPSAPISSQQPQGSAPMPVPPQTVKTFTPANPMSLKNAEQYHQPNTLGSQLYTGAANQPYSTASSAPYQSGPPPTFKPVQYQTTPVPSVGPTASVPGTVPNQMLPHSAAATNSTSRFMPSNNQGFVQRPGLSPAQPSSPTQAQAPAQPAPPAPPPTVQTADTSKVSAELRPVIATLTRLFDETSKALGGSQATQAKKREIEDNSRKIGALFAKLNSGDISPNVSSKLIQLCSALDSSDFATAMHLQVILTTSDWDECNFWLAALKRMIKTRQNFRM</sequence>
<evidence type="ECO:0000256" key="13">
    <source>
        <dbReference type="SAM" id="MobiDB-lite"/>
    </source>
</evidence>
<dbReference type="OrthoDB" id="542917at2759"/>
<keyword evidence="9" id="KW-0653">Protein transport</keyword>
<dbReference type="InterPro" id="IPR036322">
    <property type="entry name" value="WD40_repeat_dom_sf"/>
</dbReference>
<dbReference type="GO" id="GO:0005794">
    <property type="term" value="C:Golgi apparatus"/>
    <property type="evidence" value="ECO:0007669"/>
    <property type="project" value="UniProtKB-SubCell"/>
</dbReference>
<feature type="region of interest" description="Disordered" evidence="13">
    <location>
        <begin position="872"/>
        <end position="978"/>
    </location>
</feature>
<keyword evidence="5 12" id="KW-0853">WD repeat</keyword>
<evidence type="ECO:0000256" key="8">
    <source>
        <dbReference type="ARBA" id="ARBA00022892"/>
    </source>
</evidence>
<dbReference type="InterPro" id="IPR040251">
    <property type="entry name" value="SEC31-like"/>
</dbReference>
<dbReference type="FunFam" id="2.130.10.10:FF:000295">
    <property type="entry name" value="Protein transport protein SEC31 homolog B"/>
    <property type="match status" value="1"/>
</dbReference>
<dbReference type="Gene3D" id="2.130.10.10">
    <property type="entry name" value="YVTN repeat-like/Quinoprotein amine dehydrogenase"/>
    <property type="match status" value="1"/>
</dbReference>
<dbReference type="GO" id="GO:0090110">
    <property type="term" value="P:COPII-coated vesicle cargo loading"/>
    <property type="evidence" value="ECO:0007669"/>
    <property type="project" value="TreeGrafter"/>
</dbReference>
<feature type="compositionally biased region" description="Pro residues" evidence="13">
    <location>
        <begin position="961"/>
        <end position="970"/>
    </location>
</feature>
<dbReference type="Gene3D" id="1.25.40.1030">
    <property type="match status" value="1"/>
</dbReference>
<feature type="compositionally biased region" description="Low complexity" evidence="13">
    <location>
        <begin position="946"/>
        <end position="960"/>
    </location>
</feature>
<evidence type="ECO:0000256" key="4">
    <source>
        <dbReference type="ARBA" id="ARBA00022448"/>
    </source>
</evidence>
<dbReference type="FunFam" id="1.20.940.10:FF:000003">
    <property type="entry name" value="Protein transport protein SEC31 homolog B"/>
    <property type="match status" value="1"/>
</dbReference>
<dbReference type="Proteomes" id="UP000244336">
    <property type="component" value="Chromosome 2"/>
</dbReference>
<dbReference type="Pfam" id="PF00400">
    <property type="entry name" value="WD40"/>
    <property type="match status" value="1"/>
</dbReference>
<keyword evidence="16" id="KW-1185">Reference proteome</keyword>
<evidence type="ECO:0000256" key="6">
    <source>
        <dbReference type="ARBA" id="ARBA00022737"/>
    </source>
</evidence>
<evidence type="ECO:0000313" key="15">
    <source>
        <dbReference type="EMBL" id="PUZ73258.1"/>
    </source>
</evidence>
<dbReference type="EMBL" id="CM009750">
    <property type="protein sequence ID" value="PUZ73258.1"/>
    <property type="molecule type" value="Genomic_DNA"/>
</dbReference>
<name>A0A2T7EZK6_9POAL</name>
<dbReference type="InterPro" id="IPR019775">
    <property type="entry name" value="WD40_repeat_CS"/>
</dbReference>
<feature type="repeat" description="WD" evidence="12">
    <location>
        <begin position="261"/>
        <end position="303"/>
    </location>
</feature>
<dbReference type="InterPro" id="IPR024298">
    <property type="entry name" value="Sec16_Sec23-bd"/>
</dbReference>
<evidence type="ECO:0000256" key="7">
    <source>
        <dbReference type="ARBA" id="ARBA00022824"/>
    </source>
</evidence>
<dbReference type="GO" id="GO:0015031">
    <property type="term" value="P:protein transport"/>
    <property type="evidence" value="ECO:0007669"/>
    <property type="project" value="UniProtKB-KW"/>
</dbReference>
<evidence type="ECO:0000256" key="2">
    <source>
        <dbReference type="ARBA" id="ARBA00004555"/>
    </source>
</evidence>
<dbReference type="InterPro" id="IPR001680">
    <property type="entry name" value="WD40_rpt"/>
</dbReference>
<dbReference type="PROSITE" id="PS00678">
    <property type="entry name" value="WD_REPEATS_1"/>
    <property type="match status" value="1"/>
</dbReference>
<dbReference type="FunFam" id="1.25.40.1030:FF:000004">
    <property type="entry name" value="Protein transport protein SEC31 homolog B"/>
    <property type="match status" value="1"/>
</dbReference>
<proteinExistence type="inferred from homology"/>
<evidence type="ECO:0000256" key="12">
    <source>
        <dbReference type="PROSITE-ProRule" id="PRU00221"/>
    </source>
</evidence>
<comment type="function">
    <text evidence="11">Required for protein transport from the endoplasmic reticulum to the Golgi apparatus.</text>
</comment>
<dbReference type="GO" id="GO:0030127">
    <property type="term" value="C:COPII vesicle coat"/>
    <property type="evidence" value="ECO:0007669"/>
    <property type="project" value="TreeGrafter"/>
</dbReference>
<gene>
    <name evidence="15" type="ORF">GQ55_2G459900</name>
</gene>
<dbReference type="Pfam" id="PF12931">
    <property type="entry name" value="TPR_Sec16"/>
    <property type="match status" value="1"/>
</dbReference>
<dbReference type="AlphaFoldDB" id="A0A2T7EZK6"/>
<evidence type="ECO:0000256" key="9">
    <source>
        <dbReference type="ARBA" id="ARBA00022927"/>
    </source>
</evidence>